<keyword evidence="1" id="KW-0812">Transmembrane</keyword>
<dbReference type="Pfam" id="PF25231">
    <property type="entry name" value="DUF7847"/>
    <property type="match status" value="1"/>
</dbReference>
<feature type="transmembrane region" description="Helical" evidence="1">
    <location>
        <begin position="453"/>
        <end position="480"/>
    </location>
</feature>
<organism evidence="3 4">
    <name type="scientific">Halogeometricum borinquense</name>
    <dbReference type="NCBI Taxonomy" id="60847"/>
    <lineage>
        <taxon>Archaea</taxon>
        <taxon>Methanobacteriati</taxon>
        <taxon>Methanobacteriota</taxon>
        <taxon>Stenosarchaea group</taxon>
        <taxon>Halobacteria</taxon>
        <taxon>Halobacteriales</taxon>
        <taxon>Haloferacaceae</taxon>
        <taxon>Halogeometricum</taxon>
    </lineage>
</organism>
<feature type="transmembrane region" description="Helical" evidence="1">
    <location>
        <begin position="221"/>
        <end position="242"/>
    </location>
</feature>
<dbReference type="PANTHER" id="PTHR35337">
    <property type="entry name" value="SLR1478 PROTEIN"/>
    <property type="match status" value="1"/>
</dbReference>
<evidence type="ECO:0000313" key="4">
    <source>
        <dbReference type="Proteomes" id="UP000294028"/>
    </source>
</evidence>
<name>A0A482TFC5_9EURY</name>
<dbReference type="InterPro" id="IPR057169">
    <property type="entry name" value="DUF7847"/>
</dbReference>
<evidence type="ECO:0000259" key="2">
    <source>
        <dbReference type="Pfam" id="PF25231"/>
    </source>
</evidence>
<feature type="domain" description="DUF7847" evidence="2">
    <location>
        <begin position="15"/>
        <end position="251"/>
    </location>
</feature>
<dbReference type="EMBL" id="RZHH01000002">
    <property type="protein sequence ID" value="RYJ15452.1"/>
    <property type="molecule type" value="Genomic_DNA"/>
</dbReference>
<feature type="transmembrane region" description="Helical" evidence="1">
    <location>
        <begin position="80"/>
        <end position="102"/>
    </location>
</feature>
<proteinExistence type="predicted"/>
<feature type="transmembrane region" description="Helical" evidence="1">
    <location>
        <begin position="168"/>
        <end position="192"/>
    </location>
</feature>
<keyword evidence="1" id="KW-1133">Transmembrane helix</keyword>
<evidence type="ECO:0000256" key="1">
    <source>
        <dbReference type="SAM" id="Phobius"/>
    </source>
</evidence>
<dbReference type="Pfam" id="PF01944">
    <property type="entry name" value="SpoIIM"/>
    <property type="match status" value="1"/>
</dbReference>
<dbReference type="InterPro" id="IPR002798">
    <property type="entry name" value="SpoIIM-like"/>
</dbReference>
<keyword evidence="1" id="KW-0472">Membrane</keyword>
<feature type="transmembrane region" description="Helical" evidence="1">
    <location>
        <begin position="139"/>
        <end position="161"/>
    </location>
</feature>
<dbReference type="Proteomes" id="UP000294028">
    <property type="component" value="Unassembled WGS sequence"/>
</dbReference>
<gene>
    <name evidence="3" type="ORF">ELS19_13775</name>
</gene>
<protein>
    <submittedName>
        <fullName evidence="3">Stage II sporulation protein M</fullName>
    </submittedName>
</protein>
<accession>A0A482TFC5</accession>
<comment type="caution">
    <text evidence="3">The sequence shown here is derived from an EMBL/GenBank/DDBJ whole genome shotgun (WGS) entry which is preliminary data.</text>
</comment>
<dbReference type="PANTHER" id="PTHR35337:SF1">
    <property type="entry name" value="SLR1478 PROTEIN"/>
    <property type="match status" value="1"/>
</dbReference>
<evidence type="ECO:0000313" key="3">
    <source>
        <dbReference type="EMBL" id="RYJ15452.1"/>
    </source>
</evidence>
<dbReference type="AlphaFoldDB" id="A0A482TFC5"/>
<feature type="transmembrane region" description="Helical" evidence="1">
    <location>
        <begin position="12"/>
        <end position="38"/>
    </location>
</feature>
<sequence>MLSERSASVLPVYLLTTGLFGIARIPIMLAGLAALALISIDGRLGDLLTTLKDIDLSTIDSQSPPPEVTKAMESLISPEIVLLLLGGVLISLILAFVASVLARATVLNAIVGLLRDEDGVRAAIVGTRENWLSFLGVRFLLFGALAVVTVPIGILGLGLIAVAGAVGVVGMVLGGLFSLLLVLIVLALFAFAEQAIVVDDVGTAGAIRQSVKFPFRRPGAFVGYIAVALGVGVIGTVVLTAASFSEAPRVTALVGLVLLRPVLDGFKTALYAERDLSAHETPSLGNRGWQAFGGGLRALGAFVRDHPLANAASAVIFGAGIVGGWATTAPYGPSLPVQGEISNVFGSLPVGTFVNLAVNNWLVAVDTAYSGVAVGVPSVVNLVFNGVLIGALGGVFDPTAFTALVAPHGIIEVPALVLGGGLGLWLGGVGYRTARGQTDADGLAAALRRTYRVLLGLVTLFVVAAFIEAFLTPAIASVIVG</sequence>
<reference evidence="3 4" key="1">
    <citation type="submission" date="2018-12" db="EMBL/GenBank/DDBJ databases">
        <title>Genome analysis provides insights into bioremediation potentialities of Halogeometricum borinquense strain N11.</title>
        <authorList>
            <person name="Najjari A."/>
            <person name="Youssef N."/>
            <person name="Fhoula I."/>
            <person name="Ben Dhia O."/>
            <person name="Mahjoubi M."/>
            <person name="Ouzari H.I."/>
            <person name="Cherif A."/>
        </authorList>
    </citation>
    <scope>NUCLEOTIDE SEQUENCE [LARGE SCALE GENOMIC DNA]</scope>
    <source>
        <strain evidence="3 4">N11</strain>
    </source>
</reference>